<dbReference type="Gene3D" id="3.90.70.10">
    <property type="entry name" value="Cysteine proteinases"/>
    <property type="match status" value="1"/>
</dbReference>
<dbReference type="EMBL" id="DXCC01000002">
    <property type="protein sequence ID" value="HIZ14342.1"/>
    <property type="molecule type" value="Genomic_DNA"/>
</dbReference>
<feature type="active site" evidence="5">
    <location>
        <position position="336"/>
    </location>
</feature>
<dbReference type="AlphaFoldDB" id="A0A9D2IL97"/>
<dbReference type="Pfam" id="PF03051">
    <property type="entry name" value="Peptidase_C1_2"/>
    <property type="match status" value="1"/>
</dbReference>
<gene>
    <name evidence="7" type="ORF">H9816_00260</name>
</gene>
<reference evidence="7" key="1">
    <citation type="journal article" date="2021" name="PeerJ">
        <title>Extensive microbial diversity within the chicken gut microbiome revealed by metagenomics and culture.</title>
        <authorList>
            <person name="Gilroy R."/>
            <person name="Ravi A."/>
            <person name="Getino M."/>
            <person name="Pursley I."/>
            <person name="Horton D.L."/>
            <person name="Alikhan N.F."/>
            <person name="Baker D."/>
            <person name="Gharbi K."/>
            <person name="Hall N."/>
            <person name="Watson M."/>
            <person name="Adriaenssens E.M."/>
            <person name="Foster-Nyarko E."/>
            <person name="Jarju S."/>
            <person name="Secka A."/>
            <person name="Antonio M."/>
            <person name="Oren A."/>
            <person name="Chaudhuri R.R."/>
            <person name="La Ragione R."/>
            <person name="Hildebrand F."/>
            <person name="Pallen M.J."/>
        </authorList>
    </citation>
    <scope>NUCLEOTIDE SEQUENCE</scope>
    <source>
        <strain evidence="7">ChiHjej11B10-19426</strain>
    </source>
</reference>
<protein>
    <recommendedName>
        <fullName evidence="4">Aminopeptidase</fullName>
    </recommendedName>
</protein>
<evidence type="ECO:0000256" key="2">
    <source>
        <dbReference type="ARBA" id="ARBA00022801"/>
    </source>
</evidence>
<dbReference type="PIRSF" id="PIRSF005700">
    <property type="entry name" value="PepC"/>
    <property type="match status" value="1"/>
</dbReference>
<evidence type="ECO:0000256" key="4">
    <source>
        <dbReference type="PIRNR" id="PIRNR005700"/>
    </source>
</evidence>
<evidence type="ECO:0000313" key="7">
    <source>
        <dbReference type="EMBL" id="HIZ14342.1"/>
    </source>
</evidence>
<keyword evidence="6" id="KW-0732">Signal</keyword>
<dbReference type="InterPro" id="IPR000169">
    <property type="entry name" value="Pept_cys_AS"/>
</dbReference>
<dbReference type="GO" id="GO:0009636">
    <property type="term" value="P:response to toxic substance"/>
    <property type="evidence" value="ECO:0007669"/>
    <property type="project" value="TreeGrafter"/>
</dbReference>
<dbReference type="GO" id="GO:0043418">
    <property type="term" value="P:homocysteine catabolic process"/>
    <property type="evidence" value="ECO:0007669"/>
    <property type="project" value="TreeGrafter"/>
</dbReference>
<dbReference type="GO" id="GO:0070005">
    <property type="term" value="F:cysteine-type aminopeptidase activity"/>
    <property type="evidence" value="ECO:0007669"/>
    <property type="project" value="InterPro"/>
</dbReference>
<feature type="chain" id="PRO_5039038135" description="Aminopeptidase" evidence="6">
    <location>
        <begin position="22"/>
        <end position="401"/>
    </location>
</feature>
<dbReference type="Proteomes" id="UP000824014">
    <property type="component" value="Unassembled WGS sequence"/>
</dbReference>
<evidence type="ECO:0000256" key="1">
    <source>
        <dbReference type="ARBA" id="ARBA00022670"/>
    </source>
</evidence>
<comment type="similarity">
    <text evidence="4">Belongs to the peptidase C1 family.</text>
</comment>
<dbReference type="PROSITE" id="PS00139">
    <property type="entry name" value="THIOL_PROTEASE_CYS"/>
    <property type="match status" value="1"/>
</dbReference>
<evidence type="ECO:0000256" key="5">
    <source>
        <dbReference type="PIRSR" id="PIRSR005700-1"/>
    </source>
</evidence>
<dbReference type="InterPro" id="IPR004134">
    <property type="entry name" value="Peptidase_C1B"/>
</dbReference>
<dbReference type="GO" id="GO:0005737">
    <property type="term" value="C:cytoplasm"/>
    <property type="evidence" value="ECO:0007669"/>
    <property type="project" value="TreeGrafter"/>
</dbReference>
<keyword evidence="3 4" id="KW-0788">Thiol protease</keyword>
<accession>A0A9D2IL97</accession>
<keyword evidence="1 4" id="KW-0645">Protease</keyword>
<feature type="active site" evidence="5">
    <location>
        <position position="55"/>
    </location>
</feature>
<reference evidence="7" key="2">
    <citation type="submission" date="2021-04" db="EMBL/GenBank/DDBJ databases">
        <authorList>
            <person name="Gilroy R."/>
        </authorList>
    </citation>
    <scope>NUCLEOTIDE SEQUENCE</scope>
    <source>
        <strain evidence="7">ChiHjej11B10-19426</strain>
    </source>
</reference>
<dbReference type="PANTHER" id="PTHR10363:SF2">
    <property type="entry name" value="BLEOMYCIN HYDROLASE"/>
    <property type="match status" value="1"/>
</dbReference>
<feature type="active site" evidence="5">
    <location>
        <position position="357"/>
    </location>
</feature>
<keyword evidence="2 4" id="KW-0378">Hydrolase</keyword>
<feature type="signal peptide" evidence="6">
    <location>
        <begin position="1"/>
        <end position="21"/>
    </location>
</feature>
<dbReference type="SUPFAM" id="SSF54001">
    <property type="entry name" value="Cysteine proteinases"/>
    <property type="match status" value="1"/>
</dbReference>
<dbReference type="GO" id="GO:0006508">
    <property type="term" value="P:proteolysis"/>
    <property type="evidence" value="ECO:0007669"/>
    <property type="project" value="UniProtKB-KW"/>
</dbReference>
<evidence type="ECO:0000256" key="6">
    <source>
        <dbReference type="SAM" id="SignalP"/>
    </source>
</evidence>
<name>A0A9D2IL97_9BACT</name>
<comment type="caution">
    <text evidence="7">The sequence shown here is derived from an EMBL/GenBank/DDBJ whole genome shotgun (WGS) entry which is preliminary data.</text>
</comment>
<dbReference type="PANTHER" id="PTHR10363">
    <property type="entry name" value="BLEOMYCIN HYDROLASE"/>
    <property type="match status" value="1"/>
</dbReference>
<proteinExistence type="inferred from homology"/>
<dbReference type="InterPro" id="IPR038765">
    <property type="entry name" value="Papain-like_cys_pep_sf"/>
</dbReference>
<sequence length="401" mass="45235">MKKFFVTAAALCMAFSLGAQTSTPAEEKPANPYQFTMIYDVPATSIKDQASSGTCWSFASCAFLESELLRMGKGDYDLSEMWIARHAYLEKAKKYARMHGKAEYSQGGATHDVMNMIRLYGIVPEEVYTGLQYGTDKHLHSEVEAVLKGYMKGVISNANGKLTPVWADGLNGILDAYFGEVPETFVYNGKEYTPQSFAEELGLNMDDYVSFTSFTHHPFYTQFAMEVPDNWAWGLSWNVPMDELMRIIDNALENGYTVDWASDVSEPGFQYSKGFAVIPSATSETMKDSEWAKWESLSPRSQSSMIAKATEPLDEVTVTQEMRQEAFDNYQTTDDHGMLITGMAKDQNGKIFYKVKNSWDVSNLYDGYFYASKPFVEYKTLNILVHKNAVPKDLRKKLGIK</sequence>
<evidence type="ECO:0000256" key="3">
    <source>
        <dbReference type="ARBA" id="ARBA00022807"/>
    </source>
</evidence>
<organism evidence="7 8">
    <name type="scientific">Candidatus Tidjanibacter faecipullorum</name>
    <dbReference type="NCBI Taxonomy" id="2838766"/>
    <lineage>
        <taxon>Bacteria</taxon>
        <taxon>Pseudomonadati</taxon>
        <taxon>Bacteroidota</taxon>
        <taxon>Bacteroidia</taxon>
        <taxon>Bacteroidales</taxon>
        <taxon>Rikenellaceae</taxon>
        <taxon>Tidjanibacter</taxon>
    </lineage>
</organism>
<keyword evidence="4 7" id="KW-0031">Aminopeptidase</keyword>
<evidence type="ECO:0000313" key="8">
    <source>
        <dbReference type="Proteomes" id="UP000824014"/>
    </source>
</evidence>